<dbReference type="PANTHER" id="PTHR31779">
    <property type="entry name" value="2-NITROPROPANE DIOXYGENASE FAMILY, PUTATIVE (AFU_ORTHOLOGUE AFUA_2G17430)-RELATED"/>
    <property type="match status" value="1"/>
</dbReference>
<dbReference type="AlphaFoldDB" id="A0AAE0WLR5"/>
<keyword evidence="6" id="KW-0539">Nucleus</keyword>
<dbReference type="GO" id="GO:0046872">
    <property type="term" value="F:metal ion binding"/>
    <property type="evidence" value="ECO:0007669"/>
    <property type="project" value="UniProtKB-KW"/>
</dbReference>
<dbReference type="GO" id="GO:0009410">
    <property type="term" value="P:response to xenobiotic stimulus"/>
    <property type="evidence" value="ECO:0007669"/>
    <property type="project" value="TreeGrafter"/>
</dbReference>
<dbReference type="GO" id="GO:0003700">
    <property type="term" value="F:DNA-binding transcription factor activity"/>
    <property type="evidence" value="ECO:0007669"/>
    <property type="project" value="TreeGrafter"/>
</dbReference>
<evidence type="ECO:0000313" key="7">
    <source>
        <dbReference type="EMBL" id="KAK3674058.1"/>
    </source>
</evidence>
<dbReference type="InterPro" id="IPR052478">
    <property type="entry name" value="Metabolite_Synth_Reg"/>
</dbReference>
<name>A0AAE0WLR5_9PEZI</name>
<dbReference type="GO" id="GO:0003677">
    <property type="term" value="F:DNA binding"/>
    <property type="evidence" value="ECO:0007669"/>
    <property type="project" value="UniProtKB-KW"/>
</dbReference>
<protein>
    <recommendedName>
        <fullName evidence="9">Transcription factor domain-containing protein</fullName>
    </recommendedName>
</protein>
<evidence type="ECO:0000256" key="4">
    <source>
        <dbReference type="ARBA" id="ARBA00023125"/>
    </source>
</evidence>
<evidence type="ECO:0008006" key="9">
    <source>
        <dbReference type="Google" id="ProtNLM"/>
    </source>
</evidence>
<keyword evidence="1" id="KW-0479">Metal-binding</keyword>
<keyword evidence="2" id="KW-0862">Zinc</keyword>
<evidence type="ECO:0000256" key="6">
    <source>
        <dbReference type="ARBA" id="ARBA00023242"/>
    </source>
</evidence>
<evidence type="ECO:0000313" key="8">
    <source>
        <dbReference type="Proteomes" id="UP001274830"/>
    </source>
</evidence>
<keyword evidence="3" id="KW-0805">Transcription regulation</keyword>
<dbReference type="Proteomes" id="UP001274830">
    <property type="component" value="Unassembled WGS sequence"/>
</dbReference>
<accession>A0AAE0WLR5</accession>
<sequence length="434" mass="47855">MTEIILVACVRITTTTVVPPLEDHGAISTTRTPINSGVDPAAVQVPRETDSTDATTTAFPHILGQTLDGDKALDMESLADNFGIRAEEASYTHALLGAIISEASLNYYSAFYFPTMGMIGDFVDHQIYALRCQALYHHTGRRQIMFGAVAAGIAALASFLSPQKFARESDLVQYAKAVIEDPVSMNKSDIDHLIAWALRVLYLRATTRPIHPWMASCTLMHLCEAAGLHNDNIIKKMAIRSDLAAHGNSADMLRRIFWIAWAGNNVMSYEYDRSPVVSGRSQLKPLWRRITLSPMNSSQEDFTARLKALENLHVADPFLLVTKADLALCFYRRLHLLKTGIPDECSRITISIGNAAVQAAEQLAKQGLFFWNVIGSVFQYACVLLAMETSVSSAHVASALRCLDYMAEASDTKAARDARSMVRRLLDLSVAKKK</sequence>
<evidence type="ECO:0000256" key="2">
    <source>
        <dbReference type="ARBA" id="ARBA00022833"/>
    </source>
</evidence>
<evidence type="ECO:0000256" key="3">
    <source>
        <dbReference type="ARBA" id="ARBA00023015"/>
    </source>
</evidence>
<dbReference type="PANTHER" id="PTHR31779:SF4">
    <property type="entry name" value="2-NITROPROPANE DIOXYGENASE FAMILY, PUTATIVE (AFU_ORTHOLOGUE AFUA_2G17430)-RELATED"/>
    <property type="match status" value="1"/>
</dbReference>
<proteinExistence type="predicted"/>
<gene>
    <name evidence="7" type="ORF">LTR78_005905</name>
</gene>
<keyword evidence="8" id="KW-1185">Reference proteome</keyword>
<comment type="caution">
    <text evidence="7">The sequence shown here is derived from an EMBL/GenBank/DDBJ whole genome shotgun (WGS) entry which is preliminary data.</text>
</comment>
<evidence type="ECO:0000256" key="5">
    <source>
        <dbReference type="ARBA" id="ARBA00023163"/>
    </source>
</evidence>
<evidence type="ECO:0000256" key="1">
    <source>
        <dbReference type="ARBA" id="ARBA00022723"/>
    </source>
</evidence>
<keyword evidence="4" id="KW-0238">DNA-binding</keyword>
<reference evidence="7" key="1">
    <citation type="submission" date="2023-07" db="EMBL/GenBank/DDBJ databases">
        <title>Black Yeasts Isolated from many extreme environments.</title>
        <authorList>
            <person name="Coleine C."/>
            <person name="Stajich J.E."/>
            <person name="Selbmann L."/>
        </authorList>
    </citation>
    <scope>NUCLEOTIDE SEQUENCE</scope>
    <source>
        <strain evidence="7">CCFEE 5485</strain>
    </source>
</reference>
<dbReference type="CDD" id="cd12148">
    <property type="entry name" value="fungal_TF_MHR"/>
    <property type="match status" value="1"/>
</dbReference>
<dbReference type="EMBL" id="JAUTXT010000021">
    <property type="protein sequence ID" value="KAK3674058.1"/>
    <property type="molecule type" value="Genomic_DNA"/>
</dbReference>
<organism evidence="7 8">
    <name type="scientific">Recurvomyces mirabilis</name>
    <dbReference type="NCBI Taxonomy" id="574656"/>
    <lineage>
        <taxon>Eukaryota</taxon>
        <taxon>Fungi</taxon>
        <taxon>Dikarya</taxon>
        <taxon>Ascomycota</taxon>
        <taxon>Pezizomycotina</taxon>
        <taxon>Dothideomycetes</taxon>
        <taxon>Dothideomycetidae</taxon>
        <taxon>Mycosphaerellales</taxon>
        <taxon>Teratosphaeriaceae</taxon>
        <taxon>Recurvomyces</taxon>
    </lineage>
</organism>
<keyword evidence="5" id="KW-0804">Transcription</keyword>